<dbReference type="InterPro" id="IPR003156">
    <property type="entry name" value="DHHA1_dom"/>
</dbReference>
<feature type="domain" description="DHHA1" evidence="2">
    <location>
        <begin position="231"/>
        <end position="313"/>
    </location>
</feature>
<evidence type="ECO:0000259" key="2">
    <source>
        <dbReference type="Pfam" id="PF02272"/>
    </source>
</evidence>
<dbReference type="Gene3D" id="3.10.310.30">
    <property type="match status" value="1"/>
</dbReference>
<proteinExistence type="predicted"/>
<evidence type="ECO:0000313" key="3">
    <source>
        <dbReference type="EMBL" id="MBO8427507.1"/>
    </source>
</evidence>
<reference evidence="3" key="2">
    <citation type="journal article" date="2021" name="PeerJ">
        <title>Extensive microbial diversity within the chicken gut microbiome revealed by metagenomics and culture.</title>
        <authorList>
            <person name="Gilroy R."/>
            <person name="Ravi A."/>
            <person name="Getino M."/>
            <person name="Pursley I."/>
            <person name="Horton D.L."/>
            <person name="Alikhan N.F."/>
            <person name="Baker D."/>
            <person name="Gharbi K."/>
            <person name="Hall N."/>
            <person name="Watson M."/>
            <person name="Adriaenssens E.M."/>
            <person name="Foster-Nyarko E."/>
            <person name="Jarju S."/>
            <person name="Secka A."/>
            <person name="Antonio M."/>
            <person name="Oren A."/>
            <person name="Chaudhuri R.R."/>
            <person name="La Ragione R."/>
            <person name="Hildebrand F."/>
            <person name="Pallen M.J."/>
        </authorList>
    </citation>
    <scope>NUCLEOTIDE SEQUENCE</scope>
    <source>
        <strain evidence="3">11159</strain>
    </source>
</reference>
<dbReference type="Pfam" id="PF02272">
    <property type="entry name" value="DHHA1"/>
    <property type="match status" value="1"/>
</dbReference>
<dbReference type="InterPro" id="IPR051319">
    <property type="entry name" value="Oligoribo/pAp-PDE_c-di-AMP_PDE"/>
</dbReference>
<dbReference type="PANTHER" id="PTHR47618:SF1">
    <property type="entry name" value="BIFUNCTIONAL OLIGORIBONUCLEASE AND PAP PHOSPHATASE NRNA"/>
    <property type="match status" value="1"/>
</dbReference>
<dbReference type="InterPro" id="IPR038763">
    <property type="entry name" value="DHH_sf"/>
</dbReference>
<evidence type="ECO:0000259" key="1">
    <source>
        <dbReference type="Pfam" id="PF01368"/>
    </source>
</evidence>
<dbReference type="SUPFAM" id="SSF64182">
    <property type="entry name" value="DHH phosphoesterases"/>
    <property type="match status" value="1"/>
</dbReference>
<comment type="caution">
    <text evidence="3">The sequence shown here is derived from an EMBL/GenBank/DDBJ whole genome shotgun (WGS) entry which is preliminary data.</text>
</comment>
<evidence type="ECO:0000313" key="4">
    <source>
        <dbReference type="Proteomes" id="UP000823613"/>
    </source>
</evidence>
<dbReference type="AlphaFoldDB" id="A0A9D9GX48"/>
<organism evidence="3 4">
    <name type="scientific">Candidatus Onthovivens merdipullorum</name>
    <dbReference type="NCBI Taxonomy" id="2840889"/>
    <lineage>
        <taxon>Bacteria</taxon>
        <taxon>Bacillati</taxon>
        <taxon>Bacillota</taxon>
        <taxon>Bacilli</taxon>
        <taxon>Bacillales</taxon>
        <taxon>Candidatus Onthovivens</taxon>
    </lineage>
</organism>
<dbReference type="PANTHER" id="PTHR47618">
    <property type="entry name" value="BIFUNCTIONAL OLIGORIBONUCLEASE AND PAP PHOSPHATASE NRNA"/>
    <property type="match status" value="1"/>
</dbReference>
<dbReference type="GO" id="GO:0003676">
    <property type="term" value="F:nucleic acid binding"/>
    <property type="evidence" value="ECO:0007669"/>
    <property type="project" value="InterPro"/>
</dbReference>
<sequence>MKNNLEISKNINELIKKYDKIFICGHINPDGDCVSSVRAMKHLILSNYPNKKVYALGTIPINLVNLASKSDEIDELDFKDSLLILVDLNDLNRVEDKRLSLCKDLVVIDHHIFNKDLSYLKTYYYIEDAPSATYVIYDLIKKLNLKINEIVAYYLYIGLITDSKRFLLSSNKETFEVAKELVNYNFDVNKIYNEINRIDEKIIKFRVYTYTHYKFSKKVCFLVVNKEIYLSIGLKQNDISEEISLINNLNYYPYWIFFLENLDGKVRVEFRCIKTKNVEEIARHFGGGGHKCASGCTLNSLEEVTKVIDFIDNLEG</sequence>
<gene>
    <name evidence="3" type="ORF">IAC58_03010</name>
</gene>
<dbReference type="InterPro" id="IPR001667">
    <property type="entry name" value="DDH_dom"/>
</dbReference>
<protein>
    <submittedName>
        <fullName evidence="3">Bifunctional oligoribonuclease/PAP phosphatase NrnA</fullName>
    </submittedName>
</protein>
<dbReference type="Pfam" id="PF01368">
    <property type="entry name" value="DHH"/>
    <property type="match status" value="1"/>
</dbReference>
<reference evidence="3" key="1">
    <citation type="submission" date="2020-10" db="EMBL/GenBank/DDBJ databases">
        <authorList>
            <person name="Gilroy R."/>
        </authorList>
    </citation>
    <scope>NUCLEOTIDE SEQUENCE</scope>
    <source>
        <strain evidence="3">11159</strain>
    </source>
</reference>
<dbReference type="Gene3D" id="3.90.1640.10">
    <property type="entry name" value="inorganic pyrophosphatase (n-terminal core)"/>
    <property type="match status" value="1"/>
</dbReference>
<dbReference type="Proteomes" id="UP000823613">
    <property type="component" value="Unassembled WGS sequence"/>
</dbReference>
<name>A0A9D9GX48_9BACL</name>
<dbReference type="EMBL" id="JADIMY010000065">
    <property type="protein sequence ID" value="MBO8427507.1"/>
    <property type="molecule type" value="Genomic_DNA"/>
</dbReference>
<accession>A0A9D9GX48</accession>
<feature type="domain" description="DDH" evidence="1">
    <location>
        <begin position="20"/>
        <end position="158"/>
    </location>
</feature>